<evidence type="ECO:0000313" key="2">
    <source>
        <dbReference type="Proteomes" id="UP000221165"/>
    </source>
</evidence>
<reference evidence="1 2" key="1">
    <citation type="journal article" date="2017" name="Int. J. Parasitol.">
        <title>The genome of the protozoan parasite Cystoisospora suis and a reverse vaccinology approach to identify vaccine candidates.</title>
        <authorList>
            <person name="Palmieri N."/>
            <person name="Shrestha A."/>
            <person name="Ruttkowski B."/>
            <person name="Beck T."/>
            <person name="Vogl C."/>
            <person name="Tomley F."/>
            <person name="Blake D.P."/>
            <person name="Joachim A."/>
        </authorList>
    </citation>
    <scope>NUCLEOTIDE SEQUENCE [LARGE SCALE GENOMIC DNA]</scope>
    <source>
        <strain evidence="1 2">Wien I</strain>
    </source>
</reference>
<gene>
    <name evidence="1" type="ORF">CSUI_001268</name>
</gene>
<name>A0A2C6LD97_9APIC</name>
<dbReference type="AlphaFoldDB" id="A0A2C6LD97"/>
<comment type="caution">
    <text evidence="1">The sequence shown here is derived from an EMBL/GenBank/DDBJ whole genome shotgun (WGS) entry which is preliminary data.</text>
</comment>
<evidence type="ECO:0000313" key="1">
    <source>
        <dbReference type="EMBL" id="PHJ24863.1"/>
    </source>
</evidence>
<organism evidence="1 2">
    <name type="scientific">Cystoisospora suis</name>
    <dbReference type="NCBI Taxonomy" id="483139"/>
    <lineage>
        <taxon>Eukaryota</taxon>
        <taxon>Sar</taxon>
        <taxon>Alveolata</taxon>
        <taxon>Apicomplexa</taxon>
        <taxon>Conoidasida</taxon>
        <taxon>Coccidia</taxon>
        <taxon>Eucoccidiorida</taxon>
        <taxon>Eimeriorina</taxon>
        <taxon>Sarcocystidae</taxon>
        <taxon>Cystoisospora</taxon>
    </lineage>
</organism>
<dbReference type="RefSeq" id="XP_067926535.1">
    <property type="nucleotide sequence ID" value="XM_068061474.1"/>
</dbReference>
<accession>A0A2C6LD97</accession>
<dbReference type="EMBL" id="MIGC01000501">
    <property type="protein sequence ID" value="PHJ24863.1"/>
    <property type="molecule type" value="Genomic_DNA"/>
</dbReference>
<sequence>MCSPPGWPVLKITRRPRGAIRRFYSIWRDRLERKDAQLLRGITVRGSRVRQATAMCPVTFLDRREEALYGISKKATMIRAFPLCLSTLTTS</sequence>
<keyword evidence="2" id="KW-1185">Reference proteome</keyword>
<dbReference type="GeneID" id="94424685"/>
<protein>
    <submittedName>
        <fullName evidence="1">Uncharacterized protein</fullName>
    </submittedName>
</protein>
<dbReference type="Proteomes" id="UP000221165">
    <property type="component" value="Unassembled WGS sequence"/>
</dbReference>
<feature type="non-terminal residue" evidence="1">
    <location>
        <position position="91"/>
    </location>
</feature>
<dbReference type="VEuPathDB" id="ToxoDB:CSUI_001268"/>
<proteinExistence type="predicted"/>